<protein>
    <submittedName>
        <fullName evidence="1">Uncharacterized protein</fullName>
    </submittedName>
</protein>
<name>A0A6J5LKY4_9CAUD</name>
<proteinExistence type="predicted"/>
<dbReference type="EMBL" id="LR796277">
    <property type="protein sequence ID" value="CAB4133786.1"/>
    <property type="molecule type" value="Genomic_DNA"/>
</dbReference>
<reference evidence="1" key="1">
    <citation type="submission" date="2020-04" db="EMBL/GenBank/DDBJ databases">
        <authorList>
            <person name="Chiriac C."/>
            <person name="Salcher M."/>
            <person name="Ghai R."/>
            <person name="Kavagutti S V."/>
        </authorList>
    </citation>
    <scope>NUCLEOTIDE SEQUENCE</scope>
</reference>
<organism evidence="1">
    <name type="scientific">uncultured Caudovirales phage</name>
    <dbReference type="NCBI Taxonomy" id="2100421"/>
    <lineage>
        <taxon>Viruses</taxon>
        <taxon>Duplodnaviria</taxon>
        <taxon>Heunggongvirae</taxon>
        <taxon>Uroviricota</taxon>
        <taxon>Caudoviricetes</taxon>
        <taxon>Peduoviridae</taxon>
        <taxon>Maltschvirus</taxon>
        <taxon>Maltschvirus maltsch</taxon>
    </lineage>
</organism>
<accession>A0A6J5LKY4</accession>
<gene>
    <name evidence="1" type="ORF">UFOVP264_20</name>
</gene>
<sequence length="329" mass="32470">MEAFMTAALGNTAQGTPFATGVDAFVYPQFLGTPLRAPTTQDIYNPGTRWQDNSVNPAVQYYTIGAGIWYELPNTSFGVSSVTGTANQILATPTVGAVVLSLIGPYTPATYTAHGVLIGEGTGSIVATTAGTAGQLLTSGGAGADPTWTTATFPLTAIAGSLIAATATNVIGQIADVATGQVLMSGGVGVIPAYSGSPSVSGSFTAATTITATNGNFVSSTAGKGLLFNATTASGAASGPVVLNSRAGKVTFTSVSIAAAADLTLTMTNSEITSSSSQVVYSMAGATTGSALSVKSVTPGSGTIAFVITNGTGATTTTADISITFLVVN</sequence>
<evidence type="ECO:0000313" key="1">
    <source>
        <dbReference type="EMBL" id="CAB4133786.1"/>
    </source>
</evidence>